<name>U5DIG7_AMBTC</name>
<dbReference type="GO" id="GO:0008252">
    <property type="term" value="F:nucleotidase activity"/>
    <property type="evidence" value="ECO:0007669"/>
    <property type="project" value="InterPro"/>
</dbReference>
<evidence type="ECO:0000313" key="5">
    <source>
        <dbReference type="EMBL" id="ERN20378.1"/>
    </source>
</evidence>
<feature type="domain" description="Survival protein SurE-like phosphatase/nucleotidase" evidence="4">
    <location>
        <begin position="10"/>
        <end position="203"/>
    </location>
</feature>
<dbReference type="HAMAP" id="MF_00060">
    <property type="entry name" value="SurE"/>
    <property type="match status" value="1"/>
</dbReference>
<dbReference type="Gramene" id="ERN20378">
    <property type="protein sequence ID" value="ERN20378"/>
    <property type="gene ID" value="AMTR_s00068p00035490"/>
</dbReference>
<dbReference type="EMBL" id="KI392059">
    <property type="protein sequence ID" value="ERN20378.1"/>
    <property type="molecule type" value="Genomic_DNA"/>
</dbReference>
<protein>
    <recommendedName>
        <fullName evidence="4">Survival protein SurE-like phosphatase/nucleotidase domain-containing protein</fullName>
    </recommendedName>
</protein>
<comment type="similarity">
    <text evidence="1">Belongs to the SurE nucleotidase family.</text>
</comment>
<dbReference type="Pfam" id="PF01975">
    <property type="entry name" value="SurE"/>
    <property type="match status" value="1"/>
</dbReference>
<dbReference type="NCBIfam" id="TIGR00087">
    <property type="entry name" value="surE"/>
    <property type="match status" value="1"/>
</dbReference>
<dbReference type="Proteomes" id="UP000017836">
    <property type="component" value="Unassembled WGS sequence"/>
</dbReference>
<sequence>MEGGGSRPKILVTNDDGIYAPGIRSLIHVLVSTNRYHVLVCAPDQERSAVSHCITARGALQVTPVEIEGAIAYGTSGTPADCASLGLSGILFPGTIPDLVVSGINKGSNCGYHIVYSGTVAGAREAFMYGFHSLSISYNWVRGKSLENDFKIGAEACLPIIDGILMEIKNEGYARGCFLNVDLPTDVAHHKGYKVTRQGTSMIRTTWEQITSDGNCHGAVLMDHKFGVEHDQVPLQRMASGIENVKIGSIGEPSKENLLFKREVMYKGIRLSHSER</sequence>
<evidence type="ECO:0000256" key="1">
    <source>
        <dbReference type="ARBA" id="ARBA00011062"/>
    </source>
</evidence>
<evidence type="ECO:0000259" key="4">
    <source>
        <dbReference type="Pfam" id="PF01975"/>
    </source>
</evidence>
<dbReference type="SUPFAM" id="SSF64167">
    <property type="entry name" value="SurE-like"/>
    <property type="match status" value="1"/>
</dbReference>
<organism evidence="5 6">
    <name type="scientific">Amborella trichopoda</name>
    <dbReference type="NCBI Taxonomy" id="13333"/>
    <lineage>
        <taxon>Eukaryota</taxon>
        <taxon>Viridiplantae</taxon>
        <taxon>Streptophyta</taxon>
        <taxon>Embryophyta</taxon>
        <taxon>Tracheophyta</taxon>
        <taxon>Spermatophyta</taxon>
        <taxon>Magnoliopsida</taxon>
        <taxon>Amborellales</taxon>
        <taxon>Amborellaceae</taxon>
        <taxon>Amborella</taxon>
    </lineage>
</organism>
<dbReference type="eggNOG" id="ENOG502QUQI">
    <property type="taxonomic scope" value="Eukaryota"/>
</dbReference>
<dbReference type="OMA" id="CGYHILY"/>
<keyword evidence="6" id="KW-1185">Reference proteome</keyword>
<dbReference type="STRING" id="13333.U5DIG7"/>
<proteinExistence type="inferred from homology"/>
<dbReference type="HOGENOM" id="CLU_045192_2_0_1"/>
<evidence type="ECO:0000313" key="6">
    <source>
        <dbReference type="Proteomes" id="UP000017836"/>
    </source>
</evidence>
<reference evidence="6" key="1">
    <citation type="journal article" date="2013" name="Science">
        <title>The Amborella genome and the evolution of flowering plants.</title>
        <authorList>
            <consortium name="Amborella Genome Project"/>
        </authorList>
    </citation>
    <scope>NUCLEOTIDE SEQUENCE [LARGE SCALE GENOMIC DNA]</scope>
</reference>
<evidence type="ECO:0000256" key="3">
    <source>
        <dbReference type="ARBA" id="ARBA00022801"/>
    </source>
</evidence>
<dbReference type="PANTHER" id="PTHR30457:SF0">
    <property type="entry name" value="PHOSPHATASE, PUTATIVE (AFU_ORTHOLOGUE AFUA_4G01070)-RELATED"/>
    <property type="match status" value="1"/>
</dbReference>
<dbReference type="PANTHER" id="PTHR30457">
    <property type="entry name" value="5'-NUCLEOTIDASE SURE"/>
    <property type="match status" value="1"/>
</dbReference>
<dbReference type="InterPro" id="IPR036523">
    <property type="entry name" value="SurE-like_sf"/>
</dbReference>
<keyword evidence="3" id="KW-0378">Hydrolase</keyword>
<dbReference type="AlphaFoldDB" id="U5DIG7"/>
<dbReference type="Gene3D" id="3.40.1210.10">
    <property type="entry name" value="Survival protein SurE-like phosphatase/nucleotidase"/>
    <property type="match status" value="1"/>
</dbReference>
<accession>U5DIG7</accession>
<evidence type="ECO:0000256" key="2">
    <source>
        <dbReference type="ARBA" id="ARBA00022723"/>
    </source>
</evidence>
<dbReference type="InterPro" id="IPR002828">
    <property type="entry name" value="SurE-like_Pase/nucleotidase"/>
</dbReference>
<dbReference type="GO" id="GO:0046872">
    <property type="term" value="F:metal ion binding"/>
    <property type="evidence" value="ECO:0007669"/>
    <property type="project" value="UniProtKB-KW"/>
</dbReference>
<keyword evidence="2" id="KW-0479">Metal-binding</keyword>
<dbReference type="InterPro" id="IPR030048">
    <property type="entry name" value="SurE"/>
</dbReference>
<gene>
    <name evidence="5" type="ORF">AMTR_s00068p00035490</name>
</gene>